<dbReference type="GO" id="GO:0016491">
    <property type="term" value="F:oxidoreductase activity"/>
    <property type="evidence" value="ECO:0007669"/>
    <property type="project" value="UniProtKB-KW"/>
</dbReference>
<evidence type="ECO:0000256" key="1">
    <source>
        <dbReference type="ARBA" id="ARBA00006484"/>
    </source>
</evidence>
<keyword evidence="4" id="KW-0812">Transmembrane</keyword>
<proteinExistence type="inferred from homology"/>
<dbReference type="FunCoup" id="A0A5N4AGR8">
    <property type="interactions" value="261"/>
</dbReference>
<organism evidence="5 6">
    <name type="scientific">Photinus pyralis</name>
    <name type="common">Common eastern firefly</name>
    <name type="synonym">Lampyris pyralis</name>
    <dbReference type="NCBI Taxonomy" id="7054"/>
    <lineage>
        <taxon>Eukaryota</taxon>
        <taxon>Metazoa</taxon>
        <taxon>Ecdysozoa</taxon>
        <taxon>Arthropoda</taxon>
        <taxon>Hexapoda</taxon>
        <taxon>Insecta</taxon>
        <taxon>Pterygota</taxon>
        <taxon>Neoptera</taxon>
        <taxon>Endopterygota</taxon>
        <taxon>Coleoptera</taxon>
        <taxon>Polyphaga</taxon>
        <taxon>Elateriformia</taxon>
        <taxon>Elateroidea</taxon>
        <taxon>Lampyridae</taxon>
        <taxon>Lampyrinae</taxon>
        <taxon>Photinus</taxon>
    </lineage>
</organism>
<dbReference type="PRINTS" id="PR00080">
    <property type="entry name" value="SDRFAMILY"/>
</dbReference>
<protein>
    <submittedName>
        <fullName evidence="5">Uncharacterized protein</fullName>
    </submittedName>
</protein>
<sequence length="363" mass="41016">MVVSISILATACAVILLVLLLIIITALISRKPLKHLLTEIVFEVRYNFLGMLSVLDDLVLQEKENSEELLMSNGKIALITGGTRGIGAQVVRKLLQRDLHVIIGCRNVEAGQKLCEIYRAKGVRTGSFDVQHLDLNSLSSVRAFAKVIKEKYPRINILINNAGIMFGPYKVSEDGYESQLATNYIGHFLLTHLLLPEMIKAGREDKRYSRIVNVSSCAHKLGDIDFEDFNFKKHYIPSQAYAQSKLAQVLFSNYLNSLMRDASRWVGVYSVHPGIVNTDLFNQWHFEVLLNKHVRRLFFKTPETGSISVVYACLSRKLEIATGTYISNSQITSMSASAYSTDLQRRLFEFTMNKLNIREFGVE</sequence>
<accession>A0A5N4AGR8</accession>
<reference evidence="5 6" key="1">
    <citation type="journal article" date="2018" name="Elife">
        <title>Firefly genomes illuminate parallel origins of bioluminescence in beetles.</title>
        <authorList>
            <person name="Fallon T.R."/>
            <person name="Lower S.E."/>
            <person name="Chang C.H."/>
            <person name="Bessho-Uehara M."/>
            <person name="Martin G.J."/>
            <person name="Bewick A.J."/>
            <person name="Behringer M."/>
            <person name="Debat H.J."/>
            <person name="Wong I."/>
            <person name="Day J.C."/>
            <person name="Suvorov A."/>
            <person name="Silva C.J."/>
            <person name="Stanger-Hall K.F."/>
            <person name="Hall D.W."/>
            <person name="Schmitz R.J."/>
            <person name="Nelson D.R."/>
            <person name="Lewis S.M."/>
            <person name="Shigenobu S."/>
            <person name="Bybee S.M."/>
            <person name="Larracuente A.M."/>
            <person name="Oba Y."/>
            <person name="Weng J.K."/>
        </authorList>
    </citation>
    <scope>NUCLEOTIDE SEQUENCE [LARGE SCALE GENOMIC DNA]</scope>
    <source>
        <strain evidence="5">1611_PpyrPB1</strain>
        <tissue evidence="5">Whole body</tissue>
    </source>
</reference>
<evidence type="ECO:0000256" key="3">
    <source>
        <dbReference type="RuleBase" id="RU000363"/>
    </source>
</evidence>
<dbReference type="AlphaFoldDB" id="A0A5N4AGR8"/>
<evidence type="ECO:0000256" key="4">
    <source>
        <dbReference type="SAM" id="Phobius"/>
    </source>
</evidence>
<dbReference type="SUPFAM" id="SSF51735">
    <property type="entry name" value="NAD(P)-binding Rossmann-fold domains"/>
    <property type="match status" value="1"/>
</dbReference>
<gene>
    <name evidence="5" type="ORF">PPYR_10578</name>
</gene>
<dbReference type="OrthoDB" id="191139at2759"/>
<dbReference type="Gene3D" id="3.40.50.720">
    <property type="entry name" value="NAD(P)-binding Rossmann-like Domain"/>
    <property type="match status" value="1"/>
</dbReference>
<dbReference type="InterPro" id="IPR002347">
    <property type="entry name" value="SDR_fam"/>
</dbReference>
<feature type="transmembrane region" description="Helical" evidence="4">
    <location>
        <begin position="6"/>
        <end position="28"/>
    </location>
</feature>
<name>A0A5N4AGR8_PHOPY</name>
<dbReference type="PANTHER" id="PTHR24320">
    <property type="entry name" value="RETINOL DEHYDROGENASE"/>
    <property type="match status" value="1"/>
</dbReference>
<keyword evidence="6" id="KW-1185">Reference proteome</keyword>
<evidence type="ECO:0000313" key="6">
    <source>
        <dbReference type="Proteomes" id="UP000327044"/>
    </source>
</evidence>
<comment type="similarity">
    <text evidence="1 3">Belongs to the short-chain dehydrogenases/reductases (SDR) family.</text>
</comment>
<dbReference type="PRINTS" id="PR00081">
    <property type="entry name" value="GDHRDH"/>
</dbReference>
<evidence type="ECO:0000313" key="5">
    <source>
        <dbReference type="EMBL" id="KAB0796517.1"/>
    </source>
</evidence>
<dbReference type="InParanoid" id="A0A5N4AGR8"/>
<dbReference type="PANTHER" id="PTHR24320:SF264">
    <property type="entry name" value="DEHYDROGENASE_REDUCTASE SDR FAMILY MEMBER ON CHROMOSOME X"/>
    <property type="match status" value="1"/>
</dbReference>
<dbReference type="CDD" id="cd05327">
    <property type="entry name" value="retinol-DH_like_SDR_c_like"/>
    <property type="match status" value="1"/>
</dbReference>
<keyword evidence="2" id="KW-0560">Oxidoreductase</keyword>
<dbReference type="Pfam" id="PF00106">
    <property type="entry name" value="adh_short"/>
    <property type="match status" value="1"/>
</dbReference>
<dbReference type="Proteomes" id="UP000327044">
    <property type="component" value="Unassembled WGS sequence"/>
</dbReference>
<comment type="caution">
    <text evidence="5">The sequence shown here is derived from an EMBL/GenBank/DDBJ whole genome shotgun (WGS) entry which is preliminary data.</text>
</comment>
<evidence type="ECO:0000256" key="2">
    <source>
        <dbReference type="ARBA" id="ARBA00023002"/>
    </source>
</evidence>
<dbReference type="EMBL" id="VVIM01000007">
    <property type="protein sequence ID" value="KAB0796517.1"/>
    <property type="molecule type" value="Genomic_DNA"/>
</dbReference>
<keyword evidence="4" id="KW-0472">Membrane</keyword>
<keyword evidence="4" id="KW-1133">Transmembrane helix</keyword>
<dbReference type="InterPro" id="IPR036291">
    <property type="entry name" value="NAD(P)-bd_dom_sf"/>
</dbReference>